<dbReference type="PANTHER" id="PTHR46387">
    <property type="entry name" value="POLYNUCLEOTIDYL TRANSFERASE, RIBONUCLEASE H-LIKE SUPERFAMILY PROTEIN"/>
    <property type="match status" value="1"/>
</dbReference>
<dbReference type="PANTHER" id="PTHR46387:SF2">
    <property type="entry name" value="RIBONUCLEASE HI"/>
    <property type="match status" value="1"/>
</dbReference>
<dbReference type="SUPFAM" id="SSF53098">
    <property type="entry name" value="Ribonuclease H-like"/>
    <property type="match status" value="1"/>
</dbReference>
<dbReference type="PROSITE" id="PS50879">
    <property type="entry name" value="RNASE_H_1"/>
    <property type="match status" value="1"/>
</dbReference>
<organism evidence="2 3">
    <name type="scientific">Massilia timonae</name>
    <dbReference type="NCBI Taxonomy" id="47229"/>
    <lineage>
        <taxon>Bacteria</taxon>
        <taxon>Pseudomonadati</taxon>
        <taxon>Pseudomonadota</taxon>
        <taxon>Betaproteobacteria</taxon>
        <taxon>Burkholderiales</taxon>
        <taxon>Oxalobacteraceae</taxon>
        <taxon>Telluria group</taxon>
        <taxon>Massilia</taxon>
    </lineage>
</organism>
<dbReference type="Gene3D" id="3.30.420.10">
    <property type="entry name" value="Ribonuclease H-like superfamily/Ribonuclease H"/>
    <property type="match status" value="1"/>
</dbReference>
<evidence type="ECO:0000313" key="3">
    <source>
        <dbReference type="Proteomes" id="UP000180246"/>
    </source>
</evidence>
<name>A0A1S2N527_9BURK</name>
<evidence type="ECO:0000313" key="2">
    <source>
        <dbReference type="EMBL" id="OIJ39910.1"/>
    </source>
</evidence>
<proteinExistence type="predicted"/>
<accession>A0A1S2N527</accession>
<protein>
    <submittedName>
        <fullName evidence="2">RNase H family protein</fullName>
    </submittedName>
</protein>
<dbReference type="InterPro" id="IPR002156">
    <property type="entry name" value="RNaseH_domain"/>
</dbReference>
<dbReference type="InterPro" id="IPR012337">
    <property type="entry name" value="RNaseH-like_sf"/>
</dbReference>
<dbReference type="Pfam" id="PF13456">
    <property type="entry name" value="RVT_3"/>
    <property type="match status" value="1"/>
</dbReference>
<evidence type="ECO:0000259" key="1">
    <source>
        <dbReference type="PROSITE" id="PS50879"/>
    </source>
</evidence>
<feature type="domain" description="RNase H type-1" evidence="1">
    <location>
        <begin position="83"/>
        <end position="217"/>
    </location>
</feature>
<gene>
    <name evidence="2" type="ORF">LO55_4494</name>
</gene>
<dbReference type="GO" id="GO:0003676">
    <property type="term" value="F:nucleic acid binding"/>
    <property type="evidence" value="ECO:0007669"/>
    <property type="project" value="InterPro"/>
</dbReference>
<dbReference type="EMBL" id="JRYB01000001">
    <property type="protein sequence ID" value="OIJ39910.1"/>
    <property type="molecule type" value="Genomic_DNA"/>
</dbReference>
<dbReference type="AlphaFoldDB" id="A0A1S2N527"/>
<dbReference type="RefSeq" id="WP_071363151.1">
    <property type="nucleotide sequence ID" value="NZ_JRYB01000001.1"/>
</dbReference>
<reference evidence="2 3" key="1">
    <citation type="submission" date="2014-10" db="EMBL/GenBank/DDBJ databases">
        <authorList>
            <person name="Seo M.-J."/>
            <person name="Seok Y.J."/>
            <person name="Cha I.-T."/>
        </authorList>
    </citation>
    <scope>NUCLEOTIDE SEQUENCE [LARGE SCALE GENOMIC DNA]</scope>
    <source>
        <strain evidence="2 3">NEU</strain>
    </source>
</reference>
<dbReference type="Proteomes" id="UP000180246">
    <property type="component" value="Unassembled WGS sequence"/>
</dbReference>
<comment type="caution">
    <text evidence="2">The sequence shown here is derived from an EMBL/GenBank/DDBJ whole genome shotgun (WGS) entry which is preliminary data.</text>
</comment>
<sequence>MIDLAILQAAAFKTELSAARRLTARTGMPEADALARTLTLSAGSAGLASLLSARQAQRRHAELQAARRQASVAAARTRGAGPEASAWRAWFDGSARPNPGRCGLGAVLEGPAGQRCELSVDGGHGNSSEAEYRALNAVLRAAIDHGATDLLVLGDSQVVIDDVNAPDGASAPALGLLRSEALALLARLPQARLRWIPRHKNARADALSQRAVPPLTLEQET</sequence>
<dbReference type="CDD" id="cd09279">
    <property type="entry name" value="RNase_HI_like"/>
    <property type="match status" value="1"/>
</dbReference>
<dbReference type="InterPro" id="IPR036397">
    <property type="entry name" value="RNaseH_sf"/>
</dbReference>
<dbReference type="GO" id="GO:0004523">
    <property type="term" value="F:RNA-DNA hybrid ribonuclease activity"/>
    <property type="evidence" value="ECO:0007669"/>
    <property type="project" value="InterPro"/>
</dbReference>